<evidence type="ECO:0000313" key="5">
    <source>
        <dbReference type="Proteomes" id="UP000053558"/>
    </source>
</evidence>
<organism evidence="4 5">
    <name type="scientific">Coniophora puteana (strain RWD-64-598)</name>
    <name type="common">Brown rot fungus</name>
    <dbReference type="NCBI Taxonomy" id="741705"/>
    <lineage>
        <taxon>Eukaryota</taxon>
        <taxon>Fungi</taxon>
        <taxon>Dikarya</taxon>
        <taxon>Basidiomycota</taxon>
        <taxon>Agaricomycotina</taxon>
        <taxon>Agaricomycetes</taxon>
        <taxon>Agaricomycetidae</taxon>
        <taxon>Boletales</taxon>
        <taxon>Coniophorineae</taxon>
        <taxon>Coniophoraceae</taxon>
        <taxon>Coniophora</taxon>
    </lineage>
</organism>
<keyword evidence="2" id="KW-1133">Transmembrane helix</keyword>
<name>R7SF83_CONPW</name>
<gene>
    <name evidence="4" type="ORF">CONPUDRAFT_160776</name>
</gene>
<dbReference type="PANTHER" id="PTHR15503:SF22">
    <property type="entry name" value="TRANSPOSON TY3-I GAG POLYPROTEIN"/>
    <property type="match status" value="1"/>
</dbReference>
<dbReference type="InterPro" id="IPR032567">
    <property type="entry name" value="RTL1-rel"/>
</dbReference>
<dbReference type="EMBL" id="JH711746">
    <property type="protein sequence ID" value="EIW73734.1"/>
    <property type="molecule type" value="Genomic_DNA"/>
</dbReference>
<dbReference type="AlphaFoldDB" id="R7SF83"/>
<dbReference type="eggNOG" id="ENOG502S3G3">
    <property type="taxonomic scope" value="Eukaryota"/>
</dbReference>
<feature type="region of interest" description="Disordered" evidence="1">
    <location>
        <begin position="155"/>
        <end position="225"/>
    </location>
</feature>
<dbReference type="PANTHER" id="PTHR15503">
    <property type="entry name" value="LDOC1 RELATED"/>
    <property type="match status" value="1"/>
</dbReference>
<feature type="domain" description="Retrotransposon gag" evidence="3">
    <location>
        <begin position="329"/>
        <end position="423"/>
    </location>
</feature>
<protein>
    <recommendedName>
        <fullName evidence="3">Retrotransposon gag domain-containing protein</fullName>
    </recommendedName>
</protein>
<feature type="transmembrane region" description="Helical" evidence="2">
    <location>
        <begin position="24"/>
        <end position="44"/>
    </location>
</feature>
<dbReference type="OMA" id="ENNDEWD"/>
<keyword evidence="2" id="KW-0812">Transmembrane</keyword>
<evidence type="ECO:0000259" key="3">
    <source>
        <dbReference type="Pfam" id="PF03732"/>
    </source>
</evidence>
<evidence type="ECO:0000313" key="4">
    <source>
        <dbReference type="EMBL" id="EIW73734.1"/>
    </source>
</evidence>
<dbReference type="Proteomes" id="UP000053558">
    <property type="component" value="Unassembled WGS sequence"/>
</dbReference>
<proteinExistence type="predicted"/>
<keyword evidence="5" id="KW-1185">Reference proteome</keyword>
<dbReference type="RefSeq" id="XP_007776088.1">
    <property type="nucleotide sequence ID" value="XM_007777898.1"/>
</dbReference>
<feature type="non-terminal residue" evidence="4">
    <location>
        <position position="1"/>
    </location>
</feature>
<keyword evidence="2" id="KW-0472">Membrane</keyword>
<sequence>VEIYYCTDDPQLQSPLQDRHTDHLALALIAFAVVAYAAIFIYAFSHTHSTLYHREVPSAPVPRQEATATTPRFSANTADCTGHPHGFSLVYRTHVSLDNDSFEECDDNPCPNARDFPLHGIQVDEQDERPVDENNDEWDFDVIIPSFLSILRRPQPTARSRYRTPPSSPTLAHTLQPFTPFGSRVGRTRTQPPTRLPSPSLRPNSAPPVIPTATTQPTPQPPSNPMEAQLAQLVANQATLGTTLNQLITAMQAQTQAMRAQTQAQGQQQAPAVQTVNAETKAIAKPTAFKGERSDARRFLAYFQIWAKEQGRPLNLAGVRQDRLWIKAALSLMEGDAATWGRRYVEDIAPHEAGGVNAPAFPFSESWTTFVDNYKVRWQAQDEEAEARHALDKLSQGTLGVADYAARFQDLASRTGYSDADLRTQLLPVELAHGKPTDLNTLVKRACKAQDLLDELRMETGGYTSRRYGNTPQAAPRPAADPYAMEVDATHTGNGKTREEFQRAMTGRCFGCGSKEHLKRDGNHQTDRCGYCSRTGHKETVCEDKYLGRERNRGQLSRGQGRQRVAASRQDSAPFSLFAEPPTATVVASVPVVDQNTTQIADLERILAEQQALLDRLRPGF</sequence>
<dbReference type="InterPro" id="IPR005162">
    <property type="entry name" value="Retrotrans_gag_dom"/>
</dbReference>
<feature type="compositionally biased region" description="Low complexity" evidence="1">
    <location>
        <begin position="188"/>
        <end position="204"/>
    </location>
</feature>
<reference evidence="5" key="1">
    <citation type="journal article" date="2012" name="Science">
        <title>The Paleozoic origin of enzymatic lignin decomposition reconstructed from 31 fungal genomes.</title>
        <authorList>
            <person name="Floudas D."/>
            <person name="Binder M."/>
            <person name="Riley R."/>
            <person name="Barry K."/>
            <person name="Blanchette R.A."/>
            <person name="Henrissat B."/>
            <person name="Martinez A.T."/>
            <person name="Otillar R."/>
            <person name="Spatafora J.W."/>
            <person name="Yadav J.S."/>
            <person name="Aerts A."/>
            <person name="Benoit I."/>
            <person name="Boyd A."/>
            <person name="Carlson A."/>
            <person name="Copeland A."/>
            <person name="Coutinho P.M."/>
            <person name="de Vries R.P."/>
            <person name="Ferreira P."/>
            <person name="Findley K."/>
            <person name="Foster B."/>
            <person name="Gaskell J."/>
            <person name="Glotzer D."/>
            <person name="Gorecki P."/>
            <person name="Heitman J."/>
            <person name="Hesse C."/>
            <person name="Hori C."/>
            <person name="Igarashi K."/>
            <person name="Jurgens J.A."/>
            <person name="Kallen N."/>
            <person name="Kersten P."/>
            <person name="Kohler A."/>
            <person name="Kuees U."/>
            <person name="Kumar T.K.A."/>
            <person name="Kuo A."/>
            <person name="LaButti K."/>
            <person name="Larrondo L.F."/>
            <person name="Lindquist E."/>
            <person name="Ling A."/>
            <person name="Lombard V."/>
            <person name="Lucas S."/>
            <person name="Lundell T."/>
            <person name="Martin R."/>
            <person name="McLaughlin D.J."/>
            <person name="Morgenstern I."/>
            <person name="Morin E."/>
            <person name="Murat C."/>
            <person name="Nagy L.G."/>
            <person name="Nolan M."/>
            <person name="Ohm R.A."/>
            <person name="Patyshakuliyeva A."/>
            <person name="Rokas A."/>
            <person name="Ruiz-Duenas F.J."/>
            <person name="Sabat G."/>
            <person name="Salamov A."/>
            <person name="Samejima M."/>
            <person name="Schmutz J."/>
            <person name="Slot J.C."/>
            <person name="St John F."/>
            <person name="Stenlid J."/>
            <person name="Sun H."/>
            <person name="Sun S."/>
            <person name="Syed K."/>
            <person name="Tsang A."/>
            <person name="Wiebenga A."/>
            <person name="Young D."/>
            <person name="Pisabarro A."/>
            <person name="Eastwood D.C."/>
            <person name="Martin F."/>
            <person name="Cullen D."/>
            <person name="Grigoriev I.V."/>
            <person name="Hibbett D.S."/>
        </authorList>
    </citation>
    <scope>NUCLEOTIDE SEQUENCE [LARGE SCALE GENOMIC DNA]</scope>
    <source>
        <strain evidence="5">RWD-64-598 SS2</strain>
    </source>
</reference>
<evidence type="ECO:0000256" key="1">
    <source>
        <dbReference type="SAM" id="MobiDB-lite"/>
    </source>
</evidence>
<accession>R7SF83</accession>
<dbReference type="OrthoDB" id="3056489at2759"/>
<dbReference type="Pfam" id="PF03732">
    <property type="entry name" value="Retrotrans_gag"/>
    <property type="match status" value="1"/>
</dbReference>
<dbReference type="GeneID" id="19204407"/>
<evidence type="ECO:0000256" key="2">
    <source>
        <dbReference type="SAM" id="Phobius"/>
    </source>
</evidence>
<dbReference type="KEGG" id="cput:CONPUDRAFT_160776"/>